<dbReference type="GO" id="GO:0004185">
    <property type="term" value="F:serine-type carboxypeptidase activity"/>
    <property type="evidence" value="ECO:0007669"/>
    <property type="project" value="UniProtKB-UniRule"/>
</dbReference>
<keyword evidence="3" id="KW-0964">Secreted</keyword>
<dbReference type="FunFam" id="3.40.50.1820:FF:000163">
    <property type="entry name" value="Carboxypeptidase"/>
    <property type="match status" value="1"/>
</dbReference>
<accession>A0A2K3MM72</accession>
<sequence>MKMKKKNSTTLFINTLIFFSLIQFQTSLSLSDSSTSFPKEALPTKSGYLPISPTSTSSIFYTFYEAKNSTSPLSQTPLLIWLQGGPGCSSMVGNFYELGPYLITNSLTLQPNHASWNRIFGLLFLDNPIGTGFSVASTLQEIPTDQTAVAEHLFAAITRFVKLDPVFKHRPIYITGESYAGKYVPAIGYYILEKNAKLKDFERVNLAGVAIGNGLTDPVTQMVTHADNAYYVGLINERQKNELVKAQVEAVELVERRNWSEATDARNRVLNLLQNMTGLATLYDYSRKIPYEDYLVAKFLNIDEVRKALGVNVDESFVYEKCSHVVGAALHADLMKSVKYMVEKLLKEGMRVLLYQGQRDLRVGVVQVEAWVKTMKWEGIVEYVNAEREIWKVNGEVAGYVQKWKSFTNVVVLGGGHLLPTDQPLNSQAMIEDWVLEKEKVDNGPWGSRESVASEARHTLLNCVTKEIDFFFCCDLLNIRDFVKKESFEKDQSESGSAISLNYADTSSSNYFTIAVLRTYKDFDDMGDAQIVLLAQAITMYECINDYYI</sequence>
<comment type="subcellular location">
    <subcellularLocation>
        <location evidence="1">Secreted</location>
    </subcellularLocation>
</comment>
<dbReference type="InterPro" id="IPR029058">
    <property type="entry name" value="AB_hydrolase_fold"/>
</dbReference>
<evidence type="ECO:0000256" key="1">
    <source>
        <dbReference type="ARBA" id="ARBA00004613"/>
    </source>
</evidence>
<dbReference type="STRING" id="57577.A0A2K3MM72"/>
<dbReference type="ExpressionAtlas" id="A0A2K3MM72">
    <property type="expression patterns" value="baseline"/>
</dbReference>
<dbReference type="PRINTS" id="PR00724">
    <property type="entry name" value="CRBOXYPTASEC"/>
</dbReference>
<comment type="similarity">
    <text evidence="2 4">Belongs to the peptidase S10 family.</text>
</comment>
<dbReference type="Proteomes" id="UP000236291">
    <property type="component" value="Unassembled WGS sequence"/>
</dbReference>
<feature type="chain" id="PRO_5014210699" description="Carboxypeptidase" evidence="4">
    <location>
        <begin position="30"/>
        <end position="549"/>
    </location>
</feature>
<organism evidence="5 6">
    <name type="scientific">Trifolium pratense</name>
    <name type="common">Red clover</name>
    <dbReference type="NCBI Taxonomy" id="57577"/>
    <lineage>
        <taxon>Eukaryota</taxon>
        <taxon>Viridiplantae</taxon>
        <taxon>Streptophyta</taxon>
        <taxon>Embryophyta</taxon>
        <taxon>Tracheophyta</taxon>
        <taxon>Spermatophyta</taxon>
        <taxon>Magnoliopsida</taxon>
        <taxon>eudicotyledons</taxon>
        <taxon>Gunneridae</taxon>
        <taxon>Pentapetalae</taxon>
        <taxon>rosids</taxon>
        <taxon>fabids</taxon>
        <taxon>Fabales</taxon>
        <taxon>Fabaceae</taxon>
        <taxon>Papilionoideae</taxon>
        <taxon>50 kb inversion clade</taxon>
        <taxon>NPAAA clade</taxon>
        <taxon>Hologalegina</taxon>
        <taxon>IRL clade</taxon>
        <taxon>Trifolieae</taxon>
        <taxon>Trifolium</taxon>
    </lineage>
</organism>
<feature type="signal peptide" evidence="4">
    <location>
        <begin position="1"/>
        <end position="29"/>
    </location>
</feature>
<protein>
    <recommendedName>
        <fullName evidence="4">Carboxypeptidase</fullName>
        <ecNumber evidence="4">3.4.16.-</ecNumber>
    </recommendedName>
</protein>
<dbReference type="PROSITE" id="PS00131">
    <property type="entry name" value="CARBOXYPEPT_SER_SER"/>
    <property type="match status" value="1"/>
</dbReference>
<keyword evidence="4" id="KW-0645">Protease</keyword>
<keyword evidence="4 5" id="KW-0121">Carboxypeptidase</keyword>
<dbReference type="AlphaFoldDB" id="A0A2K3MM72"/>
<reference evidence="5 6" key="2">
    <citation type="journal article" date="2017" name="Front. Plant Sci.">
        <title>Gene Classification and Mining of Molecular Markers Useful in Red Clover (Trifolium pratense) Breeding.</title>
        <authorList>
            <person name="Istvanek J."/>
            <person name="Dluhosova J."/>
            <person name="Dluhos P."/>
            <person name="Patkova L."/>
            <person name="Nedelnik J."/>
            <person name="Repkova J."/>
        </authorList>
    </citation>
    <scope>NUCLEOTIDE SEQUENCE [LARGE SCALE GENOMIC DNA]</scope>
    <source>
        <strain evidence="6">cv. Tatra</strain>
        <tissue evidence="5">Young leaves</tissue>
    </source>
</reference>
<evidence type="ECO:0000256" key="4">
    <source>
        <dbReference type="RuleBase" id="RU361156"/>
    </source>
</evidence>
<reference evidence="5 6" key="1">
    <citation type="journal article" date="2014" name="Am. J. Bot.">
        <title>Genome assembly and annotation for red clover (Trifolium pratense; Fabaceae).</title>
        <authorList>
            <person name="Istvanek J."/>
            <person name="Jaros M."/>
            <person name="Krenek A."/>
            <person name="Repkova J."/>
        </authorList>
    </citation>
    <scope>NUCLEOTIDE SEQUENCE [LARGE SCALE GENOMIC DNA]</scope>
    <source>
        <strain evidence="6">cv. Tatra</strain>
        <tissue evidence="5">Young leaves</tissue>
    </source>
</reference>
<dbReference type="EMBL" id="ASHM01010075">
    <property type="protein sequence ID" value="PNX91875.1"/>
    <property type="molecule type" value="Genomic_DNA"/>
</dbReference>
<dbReference type="InterPro" id="IPR001563">
    <property type="entry name" value="Peptidase_S10"/>
</dbReference>
<evidence type="ECO:0000256" key="3">
    <source>
        <dbReference type="ARBA" id="ARBA00022525"/>
    </source>
</evidence>
<keyword evidence="4" id="KW-0378">Hydrolase</keyword>
<dbReference type="Pfam" id="PF00450">
    <property type="entry name" value="Peptidase_S10"/>
    <property type="match status" value="1"/>
</dbReference>
<keyword evidence="4" id="KW-0732">Signal</keyword>
<dbReference type="PANTHER" id="PTHR11802">
    <property type="entry name" value="SERINE PROTEASE FAMILY S10 SERINE CARBOXYPEPTIDASE"/>
    <property type="match status" value="1"/>
</dbReference>
<evidence type="ECO:0000256" key="2">
    <source>
        <dbReference type="ARBA" id="ARBA00009431"/>
    </source>
</evidence>
<dbReference type="EC" id="3.4.16.-" evidence="4"/>
<dbReference type="InterPro" id="IPR018202">
    <property type="entry name" value="Ser_caboxypep_ser_AS"/>
</dbReference>
<dbReference type="SUPFAM" id="SSF53474">
    <property type="entry name" value="alpha/beta-Hydrolases"/>
    <property type="match status" value="1"/>
</dbReference>
<dbReference type="Gene3D" id="3.40.50.1820">
    <property type="entry name" value="alpha/beta hydrolase"/>
    <property type="match status" value="1"/>
</dbReference>
<dbReference type="PANTHER" id="PTHR11802:SF469">
    <property type="entry name" value="CARBOXYPEPTIDASE"/>
    <property type="match status" value="1"/>
</dbReference>
<evidence type="ECO:0000313" key="5">
    <source>
        <dbReference type="EMBL" id="PNX91875.1"/>
    </source>
</evidence>
<evidence type="ECO:0000313" key="6">
    <source>
        <dbReference type="Proteomes" id="UP000236291"/>
    </source>
</evidence>
<gene>
    <name evidence="5" type="ORF">L195_g015000</name>
</gene>
<proteinExistence type="inferred from homology"/>
<dbReference type="GO" id="GO:0006508">
    <property type="term" value="P:proteolysis"/>
    <property type="evidence" value="ECO:0007669"/>
    <property type="project" value="UniProtKB-KW"/>
</dbReference>
<dbReference type="GO" id="GO:0005576">
    <property type="term" value="C:extracellular region"/>
    <property type="evidence" value="ECO:0007669"/>
    <property type="project" value="UniProtKB-SubCell"/>
</dbReference>
<name>A0A2K3MM72_TRIPR</name>
<comment type="caution">
    <text evidence="5">The sequence shown here is derived from an EMBL/GenBank/DDBJ whole genome shotgun (WGS) entry which is preliminary data.</text>
</comment>